<proteinExistence type="predicted"/>
<accession>H6LFK8</accession>
<protein>
    <submittedName>
        <fullName evidence="1">Uncharacterized protein</fullName>
    </submittedName>
</protein>
<dbReference type="KEGG" id="awo:Awo_c01440"/>
<reference evidence="2" key="1">
    <citation type="submission" date="2011-07" db="EMBL/GenBank/DDBJ databases">
        <title>Complete genome sequence of Acetobacterium woodii.</title>
        <authorList>
            <person name="Poehlein A."/>
            <person name="Schmidt S."/>
            <person name="Kaster A.-K."/>
            <person name="Goenrich M."/>
            <person name="Vollmers J."/>
            <person name="Thuermer A."/>
            <person name="Gottschalk G."/>
            <person name="Thauer R.K."/>
            <person name="Daniel R."/>
            <person name="Mueller V."/>
        </authorList>
    </citation>
    <scope>NUCLEOTIDE SEQUENCE [LARGE SCALE GENOMIC DNA]</scope>
    <source>
        <strain evidence="2">ATCC 29683 / DSM 1030 / JCM 2381 / KCTC 1655 / WB1</strain>
    </source>
</reference>
<evidence type="ECO:0000313" key="2">
    <source>
        <dbReference type="Proteomes" id="UP000007177"/>
    </source>
</evidence>
<dbReference type="RefSeq" id="WP_014354557.1">
    <property type="nucleotide sequence ID" value="NC_016894.1"/>
</dbReference>
<gene>
    <name evidence="1" type="ordered locus">Awo_c01440</name>
</gene>
<dbReference type="Proteomes" id="UP000007177">
    <property type="component" value="Chromosome"/>
</dbReference>
<name>H6LFK8_ACEWD</name>
<sequence length="111" mass="12646">MEFKKVISGFKRMCAVNDCSTCPLTGVEDNCLEFLYSDPNSVEEIIAEWLENNPTKTYLTEVIKFFPDTPLHPQFGFPVGFCPCDVATNRGCEHIETPVQECLNCWNIEVF</sequence>
<organism evidence="1 2">
    <name type="scientific">Acetobacterium woodii (strain ATCC 29683 / DSM 1030 / JCM 2381 / KCTC 1655 / WB1)</name>
    <dbReference type="NCBI Taxonomy" id="931626"/>
    <lineage>
        <taxon>Bacteria</taxon>
        <taxon>Bacillati</taxon>
        <taxon>Bacillota</taxon>
        <taxon>Clostridia</taxon>
        <taxon>Eubacteriales</taxon>
        <taxon>Eubacteriaceae</taxon>
        <taxon>Acetobacterium</taxon>
    </lineage>
</organism>
<dbReference type="HOGENOM" id="CLU_2152772_0_0_9"/>
<dbReference type="AlphaFoldDB" id="H6LFK8"/>
<keyword evidence="2" id="KW-1185">Reference proteome</keyword>
<evidence type="ECO:0000313" key="1">
    <source>
        <dbReference type="EMBL" id="AFA46953.1"/>
    </source>
</evidence>
<dbReference type="EMBL" id="CP002987">
    <property type="protein sequence ID" value="AFA46953.1"/>
    <property type="molecule type" value="Genomic_DNA"/>
</dbReference>
<reference evidence="1 2" key="2">
    <citation type="journal article" date="2012" name="PLoS ONE">
        <title>An ancient pathway combining carbon dioxide fixation with the generation and utilization of a sodium ion gradient for ATP synthesis.</title>
        <authorList>
            <person name="Poehlein A."/>
            <person name="Schmidt S."/>
            <person name="Kaster A.K."/>
            <person name="Goenrich M."/>
            <person name="Vollmers J."/>
            <person name="Thurmer A."/>
            <person name="Bertsch J."/>
            <person name="Schuchmann K."/>
            <person name="Voigt B."/>
            <person name="Hecker M."/>
            <person name="Daniel R."/>
            <person name="Thauer R.K."/>
            <person name="Gottschalk G."/>
            <person name="Muller V."/>
        </authorList>
    </citation>
    <scope>NUCLEOTIDE SEQUENCE [LARGE SCALE GENOMIC DNA]</scope>
    <source>
        <strain evidence="2">ATCC 29683 / DSM 1030 / JCM 2381 / KCTC 1655 / WB1</strain>
    </source>
</reference>